<dbReference type="PROSITE" id="PS00092">
    <property type="entry name" value="N6_MTASE"/>
    <property type="match status" value="1"/>
</dbReference>
<reference evidence="5 6" key="1">
    <citation type="submission" date="2021-06" db="EMBL/GenBank/DDBJ databases">
        <title>Faecalicatena sp. nov. isolated from porcine feces.</title>
        <authorList>
            <person name="Oh B.S."/>
            <person name="Lee J.H."/>
        </authorList>
    </citation>
    <scope>NUCLEOTIDE SEQUENCE [LARGE SCALE GENOMIC DNA]</scope>
    <source>
        <strain evidence="5 6">AGMB00832</strain>
    </source>
</reference>
<dbReference type="Proteomes" id="UP000723714">
    <property type="component" value="Unassembled WGS sequence"/>
</dbReference>
<dbReference type="Pfam" id="PF01555">
    <property type="entry name" value="N6_N4_Mtase"/>
    <property type="match status" value="1"/>
</dbReference>
<evidence type="ECO:0000313" key="6">
    <source>
        <dbReference type="Proteomes" id="UP000723714"/>
    </source>
</evidence>
<feature type="domain" description="DNA methylase N-4/N-6" evidence="4">
    <location>
        <begin position="149"/>
        <end position="262"/>
    </location>
</feature>
<evidence type="ECO:0000256" key="1">
    <source>
        <dbReference type="ARBA" id="ARBA00022603"/>
    </source>
</evidence>
<dbReference type="InterPro" id="IPR002052">
    <property type="entry name" value="DNA_methylase_N6_adenine_CS"/>
</dbReference>
<organism evidence="5 6">
    <name type="scientific">Faecalicatena faecalis</name>
    <dbReference type="NCBI Taxonomy" id="2726362"/>
    <lineage>
        <taxon>Bacteria</taxon>
        <taxon>Bacillati</taxon>
        <taxon>Bacillota</taxon>
        <taxon>Clostridia</taxon>
        <taxon>Lachnospirales</taxon>
        <taxon>Lachnospiraceae</taxon>
        <taxon>Faecalicatena</taxon>
    </lineage>
</organism>
<dbReference type="InterPro" id="IPR002941">
    <property type="entry name" value="DNA_methylase_N4/N6"/>
</dbReference>
<keyword evidence="3" id="KW-0680">Restriction system</keyword>
<evidence type="ECO:0000256" key="3">
    <source>
        <dbReference type="ARBA" id="ARBA00022747"/>
    </source>
</evidence>
<protein>
    <submittedName>
        <fullName evidence="5">Site-specific DNA-methyltransferase</fullName>
    </submittedName>
</protein>
<evidence type="ECO:0000313" key="5">
    <source>
        <dbReference type="EMBL" id="MBU3876937.1"/>
    </source>
</evidence>
<keyword evidence="1" id="KW-0489">Methyltransferase</keyword>
<keyword evidence="6" id="KW-1185">Reference proteome</keyword>
<sequence>MALLQDLIQQIDDPALKERILQETNKLLKQKKFGLVFEEHLPECTPLYDVPIRVGSKVALKTGYVSDIYTVMKIDGDDVICDRRETHEQKTFRLDEIVAIAEFGEPIYPTLKPIDTVENAPDSGLWHTLIEADNYHALQLLEYLYAEKVDCIYIDPPYNTGAKDWKYNNDYVDGSDAYRHSKWLSMMEKRLKIAKRLLNPKDSIMIVTIDEKEYLHLGCLLEELFPDARIQMISTMINPAIVARAGEFGRSGEYIFFVYFGEASPQRVKINREWVSDRGRTHTGNIRWDLLKRSGTGATRKDSPGGFYPIYINPENGKIEKVGEPLPDGVSEAPQIEGLYCLLPIRNDGSEGRWQWSTTTLLDGLKEGRVKVGGDNRRGFTVYRLARAEYAKVVNGEFEISGRGVNNEIIVEDIDTEYVLAVPGDIWKTASHDSTQYGSRLLGSIFGEKRFTFPKSVYAVMDCLYFCTAYKPDALIVDFFAGSGTTLHAVNLLNAMDKGNRRCIMVTNNEVSDEEQKQLTRSGFKPGDETWENLGIAHNVTWPRTVCTIKGIDISGNPLSGDYGTYHDRYLPDEEVNGKYKKVKMADTPQLAEMKMADGFPANVAFFKLSFLDKTSVALGRQFRELLPVLWMKGGAVGKCPALENDDLPNMLILPQNQMAVLVDEIYYSEFDAELSQHPEIQTVFIVTDSETAYRSMIRTYDGKDCYQLYRDYLDNFRINTGR</sequence>
<name>A0ABS6D5Q1_9FIRM</name>
<accession>A0ABS6D5Q1</accession>
<evidence type="ECO:0000256" key="2">
    <source>
        <dbReference type="ARBA" id="ARBA00022679"/>
    </source>
</evidence>
<dbReference type="RefSeq" id="WP_216242852.1">
    <property type="nucleotide sequence ID" value="NZ_JABACJ020000013.1"/>
</dbReference>
<gene>
    <name evidence="5" type="ORF">HGO97_014070</name>
</gene>
<comment type="caution">
    <text evidence="5">The sequence shown here is derived from an EMBL/GenBank/DDBJ whole genome shotgun (WGS) entry which is preliminary data.</text>
</comment>
<keyword evidence="2" id="KW-0808">Transferase</keyword>
<dbReference type="EMBL" id="JABACJ020000013">
    <property type="protein sequence ID" value="MBU3876937.1"/>
    <property type="molecule type" value="Genomic_DNA"/>
</dbReference>
<evidence type="ECO:0000259" key="4">
    <source>
        <dbReference type="Pfam" id="PF01555"/>
    </source>
</evidence>
<proteinExistence type="predicted"/>